<evidence type="ECO:0000313" key="1">
    <source>
        <dbReference type="EMBL" id="OGF32272.1"/>
    </source>
</evidence>
<accession>A0A1F5T029</accession>
<protein>
    <recommendedName>
        <fullName evidence="3">EF-hand domain-containing protein</fullName>
    </recommendedName>
</protein>
<sequence length="209" mass="23217">MKKIIALFIIILAIAVVTTYSVFAGNIIDELRGKIVLQVEDNGEAWYINPSTDTRFFLDRPDSAFRLMKTLGLGITNEHLDKIPIGLFAQSGEDTDKDGLVDLLETAIKTNLNNPDSDADNFLDKEELLNGYNPNGDGRFPILPLDQDLINLVKGKILLQVENHGEAWYVYPSNGKRYFLGRPSDAFEIMRGMGLGISNSDLAKINIAD</sequence>
<gene>
    <name evidence="1" type="ORF">A2478_03020</name>
</gene>
<dbReference type="Proteomes" id="UP000179001">
    <property type="component" value="Unassembled WGS sequence"/>
</dbReference>
<dbReference type="STRING" id="1798002.A2478_03020"/>
<reference evidence="1 2" key="1">
    <citation type="journal article" date="2016" name="Nat. Commun.">
        <title>Thousands of microbial genomes shed light on interconnected biogeochemical processes in an aquifer system.</title>
        <authorList>
            <person name="Anantharaman K."/>
            <person name="Brown C.T."/>
            <person name="Hug L.A."/>
            <person name="Sharon I."/>
            <person name="Castelle C.J."/>
            <person name="Probst A.J."/>
            <person name="Thomas B.C."/>
            <person name="Singh A."/>
            <person name="Wilkins M.J."/>
            <person name="Karaoz U."/>
            <person name="Brodie E.L."/>
            <person name="Williams K.H."/>
            <person name="Hubbard S.S."/>
            <person name="Banfield J.F."/>
        </authorList>
    </citation>
    <scope>NUCLEOTIDE SEQUENCE [LARGE SCALE GENOMIC DNA]</scope>
</reference>
<dbReference type="EMBL" id="MFGJ01000006">
    <property type="protein sequence ID" value="OGF32272.1"/>
    <property type="molecule type" value="Genomic_DNA"/>
</dbReference>
<comment type="caution">
    <text evidence="1">The sequence shown here is derived from an EMBL/GenBank/DDBJ whole genome shotgun (WGS) entry which is preliminary data.</text>
</comment>
<organism evidence="1 2">
    <name type="scientific">Candidatus Falkowbacteria bacterium RIFOXYC2_FULL_36_12</name>
    <dbReference type="NCBI Taxonomy" id="1798002"/>
    <lineage>
        <taxon>Bacteria</taxon>
        <taxon>Candidatus Falkowiibacteriota</taxon>
    </lineage>
</organism>
<name>A0A1F5T029_9BACT</name>
<evidence type="ECO:0008006" key="3">
    <source>
        <dbReference type="Google" id="ProtNLM"/>
    </source>
</evidence>
<evidence type="ECO:0000313" key="2">
    <source>
        <dbReference type="Proteomes" id="UP000179001"/>
    </source>
</evidence>
<proteinExistence type="predicted"/>
<dbReference type="AlphaFoldDB" id="A0A1F5T029"/>
<dbReference type="PROSITE" id="PS00018">
    <property type="entry name" value="EF_HAND_1"/>
    <property type="match status" value="1"/>
</dbReference>
<dbReference type="InterPro" id="IPR018247">
    <property type="entry name" value="EF_Hand_1_Ca_BS"/>
</dbReference>